<feature type="coiled-coil region" evidence="1">
    <location>
        <begin position="26"/>
        <end position="60"/>
    </location>
</feature>
<feature type="transmembrane region" description="Helical" evidence="2">
    <location>
        <begin position="114"/>
        <end position="134"/>
    </location>
</feature>
<comment type="caution">
    <text evidence="3">The sequence shown here is derived from an EMBL/GenBank/DDBJ whole genome shotgun (WGS) entry which is preliminary data.</text>
</comment>
<sequence length="300" mass="34070">MRRIFIVFICASLWMTILYAQPDSLLKAHQRQISKMEQSLRSLKSENEMLKQRVKIQGEKIGGQNATLDSLKSVVSLNRQNIRQTANQLGVRIDEANTSLLSKADTDDLKSRTVWGIFLFVLLVIVSFFVYCLLHRRIAKGRLDVAVLKQKADKLNEDILNQFSLDMVEMQKLTASLVALSSAQVSQVNNADLDHSLIKTLADRITFMEMTLYKMDKNVRGYKQLSKSIAQMKDNLKANGYELVEMLGKPYNDGMKVIANFIEDEELKEGMQIITSIIKPQINYEGIMIQSAQITVSQNS</sequence>
<evidence type="ECO:0000256" key="2">
    <source>
        <dbReference type="SAM" id="Phobius"/>
    </source>
</evidence>
<accession>A0A415N867</accession>
<reference evidence="3 4" key="1">
    <citation type="submission" date="2018-08" db="EMBL/GenBank/DDBJ databases">
        <title>A genome reference for cultivated species of the human gut microbiota.</title>
        <authorList>
            <person name="Zou Y."/>
            <person name="Xue W."/>
            <person name="Luo G."/>
        </authorList>
    </citation>
    <scope>NUCLEOTIDE SEQUENCE [LARGE SCALE GENOMIC DNA]</scope>
    <source>
        <strain evidence="3 4">AF36-16BH</strain>
    </source>
</reference>
<evidence type="ECO:0000313" key="3">
    <source>
        <dbReference type="EMBL" id="RHL92151.1"/>
    </source>
</evidence>
<keyword evidence="2" id="KW-0472">Membrane</keyword>
<name>A0A415N867_9BACE</name>
<dbReference type="RefSeq" id="WP_118423121.1">
    <property type="nucleotide sequence ID" value="NZ_QRPE01000014.1"/>
</dbReference>
<evidence type="ECO:0000256" key="1">
    <source>
        <dbReference type="SAM" id="Coils"/>
    </source>
</evidence>
<proteinExistence type="predicted"/>
<evidence type="ECO:0000313" key="4">
    <source>
        <dbReference type="Proteomes" id="UP000285013"/>
    </source>
</evidence>
<evidence type="ECO:0008006" key="5">
    <source>
        <dbReference type="Google" id="ProtNLM"/>
    </source>
</evidence>
<organism evidence="3 4">
    <name type="scientific">Bacteroides intestinalis</name>
    <dbReference type="NCBI Taxonomy" id="329854"/>
    <lineage>
        <taxon>Bacteria</taxon>
        <taxon>Pseudomonadati</taxon>
        <taxon>Bacteroidota</taxon>
        <taxon>Bacteroidia</taxon>
        <taxon>Bacteroidales</taxon>
        <taxon>Bacteroidaceae</taxon>
        <taxon>Bacteroides</taxon>
    </lineage>
</organism>
<dbReference type="EMBL" id="QRPE01000014">
    <property type="protein sequence ID" value="RHL92151.1"/>
    <property type="molecule type" value="Genomic_DNA"/>
</dbReference>
<keyword evidence="1" id="KW-0175">Coiled coil</keyword>
<keyword evidence="2" id="KW-1133">Transmembrane helix</keyword>
<protein>
    <recommendedName>
        <fullName evidence="5">Septum formation initiator</fullName>
    </recommendedName>
</protein>
<keyword evidence="2" id="KW-0812">Transmembrane</keyword>
<dbReference type="Proteomes" id="UP000285013">
    <property type="component" value="Unassembled WGS sequence"/>
</dbReference>
<dbReference type="AlphaFoldDB" id="A0A415N867"/>
<gene>
    <name evidence="3" type="ORF">DWZ95_12685</name>
</gene>